<proteinExistence type="predicted"/>
<sequence>MLGGVLYLAQWGRGGSGPARVGDEQRMTTGTRVFRHSVPLVFKFWVGRPEDVRSVPVAVLALGDSIVRSPHPFLPMSSLTKTGGVSHVHPTGLVAVMASGTGTWGGVLSYRGCGDLVVRPRLWGRKALGSKPYSTEDPPCIRPVAHKIILREPNVLPLICCKNTHTGPAYPRRV</sequence>
<protein>
    <submittedName>
        <fullName evidence="1">Uncharacterized protein</fullName>
    </submittedName>
</protein>
<comment type="caution">
    <text evidence="1">The sequence shown here is derived from an EMBL/GenBank/DDBJ whole genome shotgun (WGS) entry which is preliminary data.</text>
</comment>
<keyword evidence="2" id="KW-1185">Reference proteome</keyword>
<gene>
    <name evidence="1" type="ORF">AVEN_34584_1</name>
</gene>
<organism evidence="1 2">
    <name type="scientific">Araneus ventricosus</name>
    <name type="common">Orbweaver spider</name>
    <name type="synonym">Epeira ventricosa</name>
    <dbReference type="NCBI Taxonomy" id="182803"/>
    <lineage>
        <taxon>Eukaryota</taxon>
        <taxon>Metazoa</taxon>
        <taxon>Ecdysozoa</taxon>
        <taxon>Arthropoda</taxon>
        <taxon>Chelicerata</taxon>
        <taxon>Arachnida</taxon>
        <taxon>Araneae</taxon>
        <taxon>Araneomorphae</taxon>
        <taxon>Entelegynae</taxon>
        <taxon>Araneoidea</taxon>
        <taxon>Araneidae</taxon>
        <taxon>Araneus</taxon>
    </lineage>
</organism>
<dbReference type="Proteomes" id="UP000499080">
    <property type="component" value="Unassembled WGS sequence"/>
</dbReference>
<dbReference type="AlphaFoldDB" id="A0A4Y2B051"/>
<dbReference type="EMBL" id="BGPR01000043">
    <property type="protein sequence ID" value="GBL85388.1"/>
    <property type="molecule type" value="Genomic_DNA"/>
</dbReference>
<accession>A0A4Y2B051</accession>
<reference evidence="1 2" key="1">
    <citation type="journal article" date="2019" name="Sci. Rep.">
        <title>Orb-weaving spider Araneus ventricosus genome elucidates the spidroin gene catalogue.</title>
        <authorList>
            <person name="Kono N."/>
            <person name="Nakamura H."/>
            <person name="Ohtoshi R."/>
            <person name="Moran D.A.P."/>
            <person name="Shinohara A."/>
            <person name="Yoshida Y."/>
            <person name="Fujiwara M."/>
            <person name="Mori M."/>
            <person name="Tomita M."/>
            <person name="Arakawa K."/>
        </authorList>
    </citation>
    <scope>NUCLEOTIDE SEQUENCE [LARGE SCALE GENOMIC DNA]</scope>
</reference>
<evidence type="ECO:0000313" key="2">
    <source>
        <dbReference type="Proteomes" id="UP000499080"/>
    </source>
</evidence>
<evidence type="ECO:0000313" key="1">
    <source>
        <dbReference type="EMBL" id="GBL85388.1"/>
    </source>
</evidence>
<name>A0A4Y2B051_ARAVE</name>